<dbReference type="PANTHER" id="PTHR22779:SF6">
    <property type="entry name" value="SD17342P"/>
    <property type="match status" value="1"/>
</dbReference>
<keyword evidence="4 6" id="KW-1133">Transmembrane helix</keyword>
<organism evidence="7 8">
    <name type="scientific">Blomia tropicalis</name>
    <name type="common">Mite</name>
    <dbReference type="NCBI Taxonomy" id="40697"/>
    <lineage>
        <taxon>Eukaryota</taxon>
        <taxon>Metazoa</taxon>
        <taxon>Ecdysozoa</taxon>
        <taxon>Arthropoda</taxon>
        <taxon>Chelicerata</taxon>
        <taxon>Arachnida</taxon>
        <taxon>Acari</taxon>
        <taxon>Acariformes</taxon>
        <taxon>Sarcoptiformes</taxon>
        <taxon>Astigmata</taxon>
        <taxon>Glycyphagoidea</taxon>
        <taxon>Echimyopodidae</taxon>
        <taxon>Blomia</taxon>
    </lineage>
</organism>
<evidence type="ECO:0000256" key="2">
    <source>
        <dbReference type="ARBA" id="ARBA00006325"/>
    </source>
</evidence>
<accession>A0A9Q0MAX6</accession>
<evidence type="ECO:0000313" key="7">
    <source>
        <dbReference type="EMBL" id="KAJ6222525.1"/>
    </source>
</evidence>
<proteinExistence type="inferred from homology"/>
<dbReference type="Pfam" id="PF10190">
    <property type="entry name" value="Tmemb_170"/>
    <property type="match status" value="1"/>
</dbReference>
<feature type="transmembrane region" description="Helical" evidence="6">
    <location>
        <begin position="105"/>
        <end position="130"/>
    </location>
</feature>
<comment type="similarity">
    <text evidence="2">Belongs to the TMEM170 family.</text>
</comment>
<comment type="caution">
    <text evidence="7">The sequence shown here is derived from an EMBL/GenBank/DDBJ whole genome shotgun (WGS) entry which is preliminary data.</text>
</comment>
<evidence type="ECO:0000256" key="6">
    <source>
        <dbReference type="SAM" id="Phobius"/>
    </source>
</evidence>
<evidence type="ECO:0000256" key="3">
    <source>
        <dbReference type="ARBA" id="ARBA00022692"/>
    </source>
</evidence>
<evidence type="ECO:0000313" key="8">
    <source>
        <dbReference type="Proteomes" id="UP001142055"/>
    </source>
</evidence>
<dbReference type="PANTHER" id="PTHR22779">
    <property type="entry name" value="SD17342P"/>
    <property type="match status" value="1"/>
</dbReference>
<feature type="transmembrane region" description="Helical" evidence="6">
    <location>
        <begin position="34"/>
        <end position="61"/>
    </location>
</feature>
<keyword evidence="3 6" id="KW-0812">Transmembrane</keyword>
<name>A0A9Q0MAX6_BLOTA</name>
<dbReference type="AlphaFoldDB" id="A0A9Q0MAX6"/>
<dbReference type="GO" id="GO:0016020">
    <property type="term" value="C:membrane"/>
    <property type="evidence" value="ECO:0007669"/>
    <property type="project" value="UniProtKB-SubCell"/>
</dbReference>
<keyword evidence="8" id="KW-1185">Reference proteome</keyword>
<evidence type="ECO:0008006" key="9">
    <source>
        <dbReference type="Google" id="ProtNLM"/>
    </source>
</evidence>
<sequence length="132" mass="14967">MGIGQSKELDTSQLKSFWDVIAINHEPINTFVEIWYHVFLWSLFSSVIVHIIPSMVAFNSLRRHKIARYGPIIILLSSIITPLLSYSITSAVIACVYRTASFVMFPIYAMFWGCGLTLITTIFSFSRVLATL</sequence>
<dbReference type="InterPro" id="IPR019334">
    <property type="entry name" value="TMEM170A/B/YPR153W-like"/>
</dbReference>
<evidence type="ECO:0000256" key="5">
    <source>
        <dbReference type="ARBA" id="ARBA00023136"/>
    </source>
</evidence>
<protein>
    <recommendedName>
        <fullName evidence="9">Transmembrane protein</fullName>
    </recommendedName>
</protein>
<evidence type="ECO:0000256" key="4">
    <source>
        <dbReference type="ARBA" id="ARBA00022989"/>
    </source>
</evidence>
<gene>
    <name evidence="7" type="ORF">RDWZM_001070</name>
</gene>
<comment type="subcellular location">
    <subcellularLocation>
        <location evidence="1">Membrane</location>
        <topology evidence="1">Multi-pass membrane protein</topology>
    </subcellularLocation>
</comment>
<dbReference type="OrthoDB" id="13807at2759"/>
<evidence type="ECO:0000256" key="1">
    <source>
        <dbReference type="ARBA" id="ARBA00004141"/>
    </source>
</evidence>
<keyword evidence="5 6" id="KW-0472">Membrane</keyword>
<dbReference type="OMA" id="GRFMSVG"/>
<dbReference type="EMBL" id="JAPWDV010000001">
    <property type="protein sequence ID" value="KAJ6222525.1"/>
    <property type="molecule type" value="Genomic_DNA"/>
</dbReference>
<feature type="transmembrane region" description="Helical" evidence="6">
    <location>
        <begin position="73"/>
        <end position="99"/>
    </location>
</feature>
<dbReference type="Proteomes" id="UP001142055">
    <property type="component" value="Chromosome 1"/>
</dbReference>
<reference evidence="7" key="1">
    <citation type="submission" date="2022-12" db="EMBL/GenBank/DDBJ databases">
        <title>Genome assemblies of Blomia tropicalis.</title>
        <authorList>
            <person name="Cui Y."/>
        </authorList>
    </citation>
    <scope>NUCLEOTIDE SEQUENCE</scope>
    <source>
        <tissue evidence="7">Adult mites</tissue>
    </source>
</reference>